<keyword evidence="5" id="KW-1185">Reference proteome</keyword>
<keyword evidence="2" id="KW-0560">Oxidoreductase</keyword>
<dbReference type="PRINTS" id="PR00081">
    <property type="entry name" value="GDHRDH"/>
</dbReference>
<accession>A0A6V8K667</accession>
<dbReference type="RefSeq" id="WP_173053144.1">
    <property type="nucleotide sequence ID" value="NZ_BAABGO010000003.1"/>
</dbReference>
<comment type="caution">
    <text evidence="4">The sequence shown here is derived from an EMBL/GenBank/DDBJ whole genome shotgun (WGS) entry which is preliminary data.</text>
</comment>
<dbReference type="PRINTS" id="PR00080">
    <property type="entry name" value="SDRFAMILY"/>
</dbReference>
<gene>
    <name evidence="4" type="ORF">Phou_004850</name>
</gene>
<reference evidence="4 5" key="2">
    <citation type="submission" date="2020-03" db="EMBL/GenBank/DDBJ databases">
        <authorList>
            <person name="Ichikawa N."/>
            <person name="Kimura A."/>
            <person name="Kitahashi Y."/>
            <person name="Uohara A."/>
        </authorList>
    </citation>
    <scope>NUCLEOTIDE SEQUENCE [LARGE SCALE GENOMIC DNA]</scope>
    <source>
        <strain evidence="4 5">NBRC 108639</strain>
    </source>
</reference>
<dbReference type="Pfam" id="PF00106">
    <property type="entry name" value="adh_short"/>
    <property type="match status" value="1"/>
</dbReference>
<dbReference type="EMBL" id="BLPF01000001">
    <property type="protein sequence ID" value="GFJ76305.1"/>
    <property type="molecule type" value="Genomic_DNA"/>
</dbReference>
<dbReference type="PANTHER" id="PTHR43639">
    <property type="entry name" value="OXIDOREDUCTASE, SHORT-CHAIN DEHYDROGENASE/REDUCTASE FAMILY (AFU_ORTHOLOGUE AFUA_5G02870)"/>
    <property type="match status" value="1"/>
</dbReference>
<dbReference type="Proteomes" id="UP000482800">
    <property type="component" value="Unassembled WGS sequence"/>
</dbReference>
<evidence type="ECO:0000256" key="1">
    <source>
        <dbReference type="ARBA" id="ARBA00006484"/>
    </source>
</evidence>
<proteinExistence type="inferred from homology"/>
<comment type="similarity">
    <text evidence="1 3">Belongs to the short-chain dehydrogenases/reductases (SDR) family.</text>
</comment>
<dbReference type="CDD" id="cd05233">
    <property type="entry name" value="SDR_c"/>
    <property type="match status" value="1"/>
</dbReference>
<dbReference type="GO" id="GO:0016491">
    <property type="term" value="F:oxidoreductase activity"/>
    <property type="evidence" value="ECO:0007669"/>
    <property type="project" value="UniProtKB-KW"/>
</dbReference>
<dbReference type="AlphaFoldDB" id="A0A6V8K667"/>
<evidence type="ECO:0000313" key="4">
    <source>
        <dbReference type="EMBL" id="GFJ76305.1"/>
    </source>
</evidence>
<sequence>MSEHVAIVTGANHGIGAATATALAAAGTAVLCAYWRVRDAEDPGVPQAYRDNRLRDADHVVAGIEAAGGRAIAVEADLTDPAAPARLFDTAEELLGPVDILINNATGWVQDTFTPADTDGHGRAMQPVSHATWSQQFAVDAMAPALLIGELARRHAARGATWGRIIGMTSGGDLGFPTEVSYGAAKAAQTNYTMSAASELAALGITANVVHPPVTDTGWVTDSIREAVASAGGLYHVATPDEVAAVIAYLVSDAAGLITGNVITLR</sequence>
<dbReference type="PANTHER" id="PTHR43639:SF1">
    <property type="entry name" value="SHORT-CHAIN DEHYDROGENASE_REDUCTASE FAMILY PROTEIN"/>
    <property type="match status" value="1"/>
</dbReference>
<reference evidence="4 5" key="1">
    <citation type="submission" date="2020-03" db="EMBL/GenBank/DDBJ databases">
        <title>Whole genome shotgun sequence of Phytohabitans houttuyneae NBRC 108639.</title>
        <authorList>
            <person name="Komaki H."/>
            <person name="Tamura T."/>
        </authorList>
    </citation>
    <scope>NUCLEOTIDE SEQUENCE [LARGE SCALE GENOMIC DNA]</scope>
    <source>
        <strain evidence="4 5">NBRC 108639</strain>
    </source>
</reference>
<name>A0A6V8K667_9ACTN</name>
<evidence type="ECO:0000256" key="2">
    <source>
        <dbReference type="ARBA" id="ARBA00023002"/>
    </source>
</evidence>
<evidence type="ECO:0000256" key="3">
    <source>
        <dbReference type="RuleBase" id="RU000363"/>
    </source>
</evidence>
<dbReference type="SUPFAM" id="SSF51735">
    <property type="entry name" value="NAD(P)-binding Rossmann-fold domains"/>
    <property type="match status" value="1"/>
</dbReference>
<protein>
    <submittedName>
        <fullName evidence="4">Beta-ketoacyl-ACP reductase</fullName>
    </submittedName>
</protein>
<dbReference type="InterPro" id="IPR002347">
    <property type="entry name" value="SDR_fam"/>
</dbReference>
<organism evidence="4 5">
    <name type="scientific">Phytohabitans houttuyneae</name>
    <dbReference type="NCBI Taxonomy" id="1076126"/>
    <lineage>
        <taxon>Bacteria</taxon>
        <taxon>Bacillati</taxon>
        <taxon>Actinomycetota</taxon>
        <taxon>Actinomycetes</taxon>
        <taxon>Micromonosporales</taxon>
        <taxon>Micromonosporaceae</taxon>
    </lineage>
</organism>
<dbReference type="Gene3D" id="3.40.50.720">
    <property type="entry name" value="NAD(P)-binding Rossmann-like Domain"/>
    <property type="match status" value="1"/>
</dbReference>
<evidence type="ECO:0000313" key="5">
    <source>
        <dbReference type="Proteomes" id="UP000482800"/>
    </source>
</evidence>
<dbReference type="InterPro" id="IPR036291">
    <property type="entry name" value="NAD(P)-bd_dom_sf"/>
</dbReference>